<evidence type="ECO:0000256" key="4">
    <source>
        <dbReference type="ARBA" id="ARBA00022475"/>
    </source>
</evidence>
<evidence type="ECO:0000313" key="11">
    <source>
        <dbReference type="EMBL" id="WGS65230.1"/>
    </source>
</evidence>
<feature type="transmembrane region" description="Helical" evidence="9">
    <location>
        <begin position="108"/>
        <end position="128"/>
    </location>
</feature>
<dbReference type="PANTHER" id="PTHR32243">
    <property type="entry name" value="MALTOSE TRANSPORT SYSTEM PERMEASE-RELATED"/>
    <property type="match status" value="1"/>
</dbReference>
<proteinExistence type="inferred from homology"/>
<evidence type="ECO:0000256" key="3">
    <source>
        <dbReference type="ARBA" id="ARBA00022448"/>
    </source>
</evidence>
<evidence type="ECO:0000256" key="2">
    <source>
        <dbReference type="ARBA" id="ARBA00009047"/>
    </source>
</evidence>
<organism evidence="11 12">
    <name type="scientific">Marinitoga aeolica</name>
    <dbReference type="NCBI Taxonomy" id="2809031"/>
    <lineage>
        <taxon>Bacteria</taxon>
        <taxon>Thermotogati</taxon>
        <taxon>Thermotogota</taxon>
        <taxon>Thermotogae</taxon>
        <taxon>Petrotogales</taxon>
        <taxon>Petrotogaceae</taxon>
        <taxon>Marinitoga</taxon>
    </lineage>
</organism>
<reference evidence="11 12" key="1">
    <citation type="submission" date="2021-02" db="EMBL/GenBank/DDBJ databases">
        <title>Characterization of Marinitoga sp. nov. str. BP5-C20A.</title>
        <authorList>
            <person name="Erauso G."/>
            <person name="Postec A."/>
        </authorList>
    </citation>
    <scope>NUCLEOTIDE SEQUENCE [LARGE SCALE GENOMIC DNA]</scope>
    <source>
        <strain evidence="11 12">BP5-C20A</strain>
    </source>
</reference>
<feature type="transmembrane region" description="Helical" evidence="9">
    <location>
        <begin position="239"/>
        <end position="262"/>
    </location>
</feature>
<dbReference type="Pfam" id="PF00528">
    <property type="entry name" value="BPD_transp_1"/>
    <property type="match status" value="1"/>
</dbReference>
<keyword evidence="4" id="KW-1003">Cell membrane</keyword>
<feature type="transmembrane region" description="Helical" evidence="9">
    <location>
        <begin position="75"/>
        <end position="96"/>
    </location>
</feature>
<dbReference type="PROSITE" id="PS50928">
    <property type="entry name" value="ABC_TM1"/>
    <property type="match status" value="1"/>
</dbReference>
<evidence type="ECO:0000256" key="7">
    <source>
        <dbReference type="ARBA" id="ARBA00022989"/>
    </source>
</evidence>
<dbReference type="InterPro" id="IPR035906">
    <property type="entry name" value="MetI-like_sf"/>
</dbReference>
<keyword evidence="7 9" id="KW-1133">Transmembrane helix</keyword>
<evidence type="ECO:0000256" key="5">
    <source>
        <dbReference type="ARBA" id="ARBA00022597"/>
    </source>
</evidence>
<dbReference type="SUPFAM" id="SSF161098">
    <property type="entry name" value="MetI-like"/>
    <property type="match status" value="1"/>
</dbReference>
<sequence length="277" mass="31430">MKKNKIAGKIIRIILLIIFLIFALFPLYWIVLTSLKPTYELYTFPIKYWTINPTFYGYKKLFEFVNFKQYFSNSIFVSFLASFISTIFAMLSGYVLSRKEFKGRYAVILFLFFSQMIPSYLIMVPQYVMFSNFHLINKLISIVIVYSGFGAAFSTIMAKGFFDRIPKSIEEAALIDGCNEIQSLFKITIPLMLPGLSAILSFSFVNNWNELFTAVMFLNTSNKYTVPVGLYSIVSKAGIQWNVLAAGIVVALLPTIIVFAAAQKYIIAGLTQGSLKD</sequence>
<keyword evidence="12" id="KW-1185">Reference proteome</keyword>
<evidence type="ECO:0000256" key="8">
    <source>
        <dbReference type="ARBA" id="ARBA00023136"/>
    </source>
</evidence>
<evidence type="ECO:0000256" key="6">
    <source>
        <dbReference type="ARBA" id="ARBA00022692"/>
    </source>
</evidence>
<evidence type="ECO:0000259" key="10">
    <source>
        <dbReference type="PROSITE" id="PS50928"/>
    </source>
</evidence>
<gene>
    <name evidence="11" type="ORF">JRV97_01335</name>
</gene>
<dbReference type="Proteomes" id="UP001232493">
    <property type="component" value="Chromosome"/>
</dbReference>
<name>A0ABY8PRG5_9BACT</name>
<comment type="subcellular location">
    <subcellularLocation>
        <location evidence="1 9">Cell membrane</location>
        <topology evidence="1 9">Multi-pass membrane protein</topology>
    </subcellularLocation>
</comment>
<dbReference type="CDD" id="cd06261">
    <property type="entry name" value="TM_PBP2"/>
    <property type="match status" value="1"/>
</dbReference>
<feature type="domain" description="ABC transmembrane type-1" evidence="10">
    <location>
        <begin position="71"/>
        <end position="262"/>
    </location>
</feature>
<accession>A0ABY8PRG5</accession>
<dbReference type="Gene3D" id="1.10.3720.10">
    <property type="entry name" value="MetI-like"/>
    <property type="match status" value="1"/>
</dbReference>
<feature type="transmembrane region" description="Helical" evidence="9">
    <location>
        <begin position="12"/>
        <end position="31"/>
    </location>
</feature>
<dbReference type="RefSeq" id="WP_280999537.1">
    <property type="nucleotide sequence ID" value="NZ_CP069362.1"/>
</dbReference>
<protein>
    <submittedName>
        <fullName evidence="11">Carbohydrate ABC transporter permease</fullName>
    </submittedName>
</protein>
<dbReference type="EMBL" id="CP069362">
    <property type="protein sequence ID" value="WGS65230.1"/>
    <property type="molecule type" value="Genomic_DNA"/>
</dbReference>
<dbReference type="InterPro" id="IPR050901">
    <property type="entry name" value="BP-dep_ABC_trans_perm"/>
</dbReference>
<dbReference type="InterPro" id="IPR000515">
    <property type="entry name" value="MetI-like"/>
</dbReference>
<feature type="transmembrane region" description="Helical" evidence="9">
    <location>
        <begin position="183"/>
        <end position="205"/>
    </location>
</feature>
<evidence type="ECO:0000313" key="12">
    <source>
        <dbReference type="Proteomes" id="UP001232493"/>
    </source>
</evidence>
<keyword evidence="6 9" id="KW-0812">Transmembrane</keyword>
<keyword evidence="3 9" id="KW-0813">Transport</keyword>
<comment type="similarity">
    <text evidence="2">Belongs to the binding-protein-dependent transport system permease family. MalFG subfamily.</text>
</comment>
<dbReference type="PANTHER" id="PTHR32243:SF50">
    <property type="entry name" value="MALTOSE_MALTODEXTRIN TRANSPORT SYSTEM PERMEASE PROTEIN MALG"/>
    <property type="match status" value="1"/>
</dbReference>
<evidence type="ECO:0000256" key="1">
    <source>
        <dbReference type="ARBA" id="ARBA00004651"/>
    </source>
</evidence>
<keyword evidence="5" id="KW-0762">Sugar transport</keyword>
<keyword evidence="8 9" id="KW-0472">Membrane</keyword>
<feature type="transmembrane region" description="Helical" evidence="9">
    <location>
        <begin position="140"/>
        <end position="162"/>
    </location>
</feature>
<evidence type="ECO:0000256" key="9">
    <source>
        <dbReference type="RuleBase" id="RU363032"/>
    </source>
</evidence>